<dbReference type="RefSeq" id="WP_236458321.1">
    <property type="nucleotide sequence ID" value="NZ_CBCSGE010000009.1"/>
</dbReference>
<evidence type="ECO:0000256" key="1">
    <source>
        <dbReference type="ARBA" id="ARBA00022729"/>
    </source>
</evidence>
<dbReference type="NCBIfam" id="TIGR04183">
    <property type="entry name" value="Por_Secre_tail"/>
    <property type="match status" value="1"/>
</dbReference>
<protein>
    <submittedName>
        <fullName evidence="3">T9SS type A sorting domain-containing protein</fullName>
    </submittedName>
</protein>
<feature type="chain" id="PRO_5045454808" evidence="2">
    <location>
        <begin position="19"/>
        <end position="557"/>
    </location>
</feature>
<organism evidence="3 4">
    <name type="scientific">Flavobacterium jumunjinense</name>
    <dbReference type="NCBI Taxonomy" id="998845"/>
    <lineage>
        <taxon>Bacteria</taxon>
        <taxon>Pseudomonadati</taxon>
        <taxon>Bacteroidota</taxon>
        <taxon>Flavobacteriia</taxon>
        <taxon>Flavobacteriales</taxon>
        <taxon>Flavobacteriaceae</taxon>
        <taxon>Flavobacterium</taxon>
    </lineage>
</organism>
<dbReference type="Gene3D" id="2.60.40.10">
    <property type="entry name" value="Immunoglobulins"/>
    <property type="match status" value="2"/>
</dbReference>
<name>A0ABV5GLB7_9FLAO</name>
<dbReference type="EMBL" id="JBHMEY010000014">
    <property type="protein sequence ID" value="MFB9096187.1"/>
    <property type="molecule type" value="Genomic_DNA"/>
</dbReference>
<keyword evidence="1 2" id="KW-0732">Signal</keyword>
<dbReference type="InterPro" id="IPR013783">
    <property type="entry name" value="Ig-like_fold"/>
</dbReference>
<evidence type="ECO:0000256" key="2">
    <source>
        <dbReference type="SAM" id="SignalP"/>
    </source>
</evidence>
<dbReference type="InterPro" id="IPR026444">
    <property type="entry name" value="Secre_tail"/>
</dbReference>
<dbReference type="Proteomes" id="UP001589607">
    <property type="component" value="Unassembled WGS sequence"/>
</dbReference>
<accession>A0ABV5GLB7</accession>
<evidence type="ECO:0000313" key="4">
    <source>
        <dbReference type="Proteomes" id="UP001589607"/>
    </source>
</evidence>
<sequence>MKKIILLVLLSFNFSAWSQTSSYRYHELEDLGIYIENAISIHCAQTYAPYRVMEVNFRQNYTLEVGQIYKADLGLSYGNFGTRYYRVKYAAGYGVDKGDEVDTPVNFGSPIDVCNALSWKYVRPILLGSTLQEAKDNYCSGQTANSTREKVNIKIESPLTIGNVYLMDFGLGSNYYIIYGANVEKGDSDYDLDTTSSTAVFSFISEATINCPKPDLQANSISLTGSTNVSAGSAKTANYQITNIGGYADTSQCQFYLSKDDAVLSSNDVLIKQINIAALNTNEIKNGSTSLTIPSTTVIGNYYIIMKVNNNTEINLSNNTTSFLFSVTAPAGFADLTINKNNVYIYSNCSDCNSNLGSLGSKRHILNRAYSGILNIQQIIIDNIGAVTSTNSNLKFYLSTNATLSSDDYYFNNRDVTLTSISPNDYLLKQQSIFAVDIPSNKAYGNYHILIVIDKDGSVNEGPNGGENNNLITIPISYINMTNRTPPTLDKNQFNNIQKNNNELITKSYDLSIYDFSGTLIKFSTINSLEQESEIISTLPSGLYIIKTPLETRKISK</sequence>
<proteinExistence type="predicted"/>
<evidence type="ECO:0000313" key="3">
    <source>
        <dbReference type="EMBL" id="MFB9096187.1"/>
    </source>
</evidence>
<keyword evidence="4" id="KW-1185">Reference proteome</keyword>
<comment type="caution">
    <text evidence="3">The sequence shown here is derived from an EMBL/GenBank/DDBJ whole genome shotgun (WGS) entry which is preliminary data.</text>
</comment>
<reference evidence="3 4" key="1">
    <citation type="submission" date="2024-09" db="EMBL/GenBank/DDBJ databases">
        <authorList>
            <person name="Sun Q."/>
            <person name="Mori K."/>
        </authorList>
    </citation>
    <scope>NUCLEOTIDE SEQUENCE [LARGE SCALE GENOMIC DNA]</scope>
    <source>
        <strain evidence="3 4">CECT 7955</strain>
    </source>
</reference>
<feature type="signal peptide" evidence="2">
    <location>
        <begin position="1"/>
        <end position="18"/>
    </location>
</feature>
<gene>
    <name evidence="3" type="ORF">ACFFVF_06645</name>
</gene>